<name>A0A1J1JJ44_PLAAG</name>
<dbReference type="EMBL" id="LR882963">
    <property type="protein sequence ID" value="CAD5944366.1"/>
    <property type="molecule type" value="Genomic_DNA"/>
</dbReference>
<dbReference type="RefSeq" id="WP_158442881.1">
    <property type="nucleotide sequence ID" value="NZ_JBAVBW010000087.1"/>
</dbReference>
<reference evidence="2" key="1">
    <citation type="submission" date="2015-09" db="EMBL/GenBank/DDBJ databases">
        <authorList>
            <person name="Jackson K.R."/>
            <person name="Lunt B.L."/>
            <person name="Fisher J.N.B."/>
            <person name="Gardner A.V."/>
            <person name="Bailey M.E."/>
            <person name="Deus L.M."/>
            <person name="Earl A.S."/>
            <person name="Gibby P.D."/>
            <person name="Hartmann K.A."/>
            <person name="Liu J.E."/>
            <person name="Manci A.M."/>
            <person name="Nielsen D.A."/>
            <person name="Solomon M.B."/>
            <person name="Breakwell D.P."/>
            <person name="Burnett S.H."/>
            <person name="Grose J.H."/>
        </authorList>
    </citation>
    <scope>NUCLEOTIDE SEQUENCE</scope>
    <source>
        <strain evidence="2">7805</strain>
    </source>
</reference>
<dbReference type="GeneID" id="77287602"/>
<reference evidence="1" key="2">
    <citation type="submission" date="2020-09" db="EMBL/GenBank/DDBJ databases">
        <authorList>
            <person name="Blom J."/>
        </authorList>
    </citation>
    <scope>NUCLEOTIDE SEQUENCE</scope>
    <source>
        <strain evidence="1">No.66</strain>
    </source>
</reference>
<gene>
    <name evidence="1" type="ORF">PANO66_02194</name>
    <name evidence="2" type="ORF">PLAM_3552</name>
</gene>
<protein>
    <submittedName>
        <fullName evidence="2">Uncharacterized protein</fullName>
    </submittedName>
</protein>
<proteinExistence type="predicted"/>
<accession>A0A1J1JJ44</accession>
<dbReference type="EMBL" id="LO018304">
    <property type="protein sequence ID" value="CUM61518.1"/>
    <property type="molecule type" value="Genomic_DNA"/>
</dbReference>
<dbReference type="Proteomes" id="UP001153761">
    <property type="component" value="Chromosome"/>
</dbReference>
<organism evidence="2">
    <name type="scientific">Planktothrix agardhii</name>
    <name type="common">Oscillatoria agardhii</name>
    <dbReference type="NCBI Taxonomy" id="1160"/>
    <lineage>
        <taxon>Bacteria</taxon>
        <taxon>Bacillati</taxon>
        <taxon>Cyanobacteriota</taxon>
        <taxon>Cyanophyceae</taxon>
        <taxon>Oscillatoriophycideae</taxon>
        <taxon>Oscillatoriales</taxon>
        <taxon>Microcoleaceae</taxon>
        <taxon>Planktothrix</taxon>
    </lineage>
</organism>
<dbReference type="AlphaFoldDB" id="A0A1J1JJ44"/>
<evidence type="ECO:0000313" key="2">
    <source>
        <dbReference type="EMBL" id="CUM61518.1"/>
    </source>
</evidence>
<sequence length="53" mass="6047">MTTKEIILHELEQIPASQNVIPQSHESFTFKIAQSEETYQEFKQPPKPPVHGG</sequence>
<evidence type="ECO:0000313" key="1">
    <source>
        <dbReference type="EMBL" id="CAD5944366.1"/>
    </source>
</evidence>